<reference evidence="1 2" key="1">
    <citation type="journal article" date="2016" name="Nat. Commun.">
        <title>Thousands of microbial genomes shed light on interconnected biogeochemical processes in an aquifer system.</title>
        <authorList>
            <person name="Anantharaman K."/>
            <person name="Brown C.T."/>
            <person name="Hug L.A."/>
            <person name="Sharon I."/>
            <person name="Castelle C.J."/>
            <person name="Probst A.J."/>
            <person name="Thomas B.C."/>
            <person name="Singh A."/>
            <person name="Wilkins M.J."/>
            <person name="Karaoz U."/>
            <person name="Brodie E.L."/>
            <person name="Williams K.H."/>
            <person name="Hubbard S.S."/>
            <person name="Banfield J.F."/>
        </authorList>
    </citation>
    <scope>NUCLEOTIDE SEQUENCE [LARGE SCALE GENOMIC DNA]</scope>
</reference>
<protein>
    <submittedName>
        <fullName evidence="1">Uncharacterized protein</fullName>
    </submittedName>
</protein>
<dbReference type="AlphaFoldDB" id="A0A1F8FX98"/>
<comment type="caution">
    <text evidence="1">The sequence shown here is derived from an EMBL/GenBank/DDBJ whole genome shotgun (WGS) entry which is preliminary data.</text>
</comment>
<name>A0A1F8FX98_9BACT</name>
<gene>
    <name evidence="1" type="ORF">A3C88_00735</name>
</gene>
<evidence type="ECO:0000313" key="2">
    <source>
        <dbReference type="Proteomes" id="UP000178117"/>
    </source>
</evidence>
<accession>A0A1F8FX98</accession>
<dbReference type="Proteomes" id="UP000178117">
    <property type="component" value="Unassembled WGS sequence"/>
</dbReference>
<dbReference type="EMBL" id="MGJZ01000004">
    <property type="protein sequence ID" value="OGN17794.1"/>
    <property type="molecule type" value="Genomic_DNA"/>
</dbReference>
<proteinExistence type="predicted"/>
<sequence>MSDFENLTLKQIRDFGDKVGGEERGKRFLSGELVLVERNEVNRRWIKIDDTTIAVDLESSPKLPSKDFEVESHVGIGGAIVQKRDDGLYVDNLKVILHLSERQQGGKYLKGYELREELTGKPVLNANVLDALYENPYLIPESWKKDENGKIRYIFFWGTIFRHRVGSLDVRYLYFGGRWQWDWYWLDFDWYSNFPAAVLAGPSVPVP</sequence>
<organism evidence="1 2">
    <name type="scientific">Candidatus Yanofskybacteria bacterium RIFCSPHIGHO2_02_FULL_50_12</name>
    <dbReference type="NCBI Taxonomy" id="1802685"/>
    <lineage>
        <taxon>Bacteria</taxon>
        <taxon>Candidatus Yanofskyibacteriota</taxon>
    </lineage>
</organism>
<evidence type="ECO:0000313" key="1">
    <source>
        <dbReference type="EMBL" id="OGN17794.1"/>
    </source>
</evidence>